<sequence length="322" mass="35048">MKYIVFSILITCLGFCSIGQVDAPLKVYNSCVTAAEVCNTAVDVFCNFGTNDSFCTAGIDAQYFKFNMLVSGSITLNTYGHTGTYTLYKPDTGFGISVCEQLDLGQVTQVSTGNLAGSIPITMATAGYYILRVKPTNCITSGSNKQVHINVGGSSNANCRESVTCKDCLGTFAPGAGQYLVSAWVKGESQNKNTSYVNPSLTVSFVGSTNSFTFSPSGPIIDEWQRIEGIATIPANATEIKIELKCQTGNCLFDDIRFIPNDGSMISYVYDPVTLKLTAQLDERNFATLYEYDEEGQLIRTKKETEKGIMTIQENRNNIQKP</sequence>
<dbReference type="RefSeq" id="WP_144333497.1">
    <property type="nucleotide sequence ID" value="NZ_VLPL01000006.1"/>
</dbReference>
<comment type="caution">
    <text evidence="2">The sequence shown here is derived from an EMBL/GenBank/DDBJ whole genome shotgun (WGS) entry which is preliminary data.</text>
</comment>
<name>A0A556MPI7_9FLAO</name>
<feature type="signal peptide" evidence="1">
    <location>
        <begin position="1"/>
        <end position="23"/>
    </location>
</feature>
<protein>
    <recommendedName>
        <fullName evidence="4">RHS repeat protein</fullName>
    </recommendedName>
</protein>
<evidence type="ECO:0000256" key="1">
    <source>
        <dbReference type="SAM" id="SignalP"/>
    </source>
</evidence>
<dbReference type="Gene3D" id="2.60.120.260">
    <property type="entry name" value="Galactose-binding domain-like"/>
    <property type="match status" value="1"/>
</dbReference>
<dbReference type="OrthoDB" id="627712at2"/>
<dbReference type="EMBL" id="VLPL01000006">
    <property type="protein sequence ID" value="TSJ41863.1"/>
    <property type="molecule type" value="Genomic_DNA"/>
</dbReference>
<evidence type="ECO:0000313" key="2">
    <source>
        <dbReference type="EMBL" id="TSJ41863.1"/>
    </source>
</evidence>
<gene>
    <name evidence="2" type="ORF">FO442_12280</name>
</gene>
<evidence type="ECO:0008006" key="4">
    <source>
        <dbReference type="Google" id="ProtNLM"/>
    </source>
</evidence>
<dbReference type="AlphaFoldDB" id="A0A556MPI7"/>
<dbReference type="Proteomes" id="UP000316008">
    <property type="component" value="Unassembled WGS sequence"/>
</dbReference>
<evidence type="ECO:0000313" key="3">
    <source>
        <dbReference type="Proteomes" id="UP000316008"/>
    </source>
</evidence>
<accession>A0A556MPI7</accession>
<organism evidence="2 3">
    <name type="scientific">Fluviicola chungangensis</name>
    <dbReference type="NCBI Taxonomy" id="2597671"/>
    <lineage>
        <taxon>Bacteria</taxon>
        <taxon>Pseudomonadati</taxon>
        <taxon>Bacteroidota</taxon>
        <taxon>Flavobacteriia</taxon>
        <taxon>Flavobacteriales</taxon>
        <taxon>Crocinitomicaceae</taxon>
        <taxon>Fluviicola</taxon>
    </lineage>
</organism>
<keyword evidence="3" id="KW-1185">Reference proteome</keyword>
<keyword evidence="1" id="KW-0732">Signal</keyword>
<feature type="chain" id="PRO_5021834330" description="RHS repeat protein" evidence="1">
    <location>
        <begin position="24"/>
        <end position="322"/>
    </location>
</feature>
<reference evidence="2 3" key="1">
    <citation type="submission" date="2019-07" db="EMBL/GenBank/DDBJ databases">
        <authorList>
            <person name="Huq M.A."/>
        </authorList>
    </citation>
    <scope>NUCLEOTIDE SEQUENCE [LARGE SCALE GENOMIC DNA]</scope>
    <source>
        <strain evidence="2 3">MAH-3</strain>
    </source>
</reference>
<proteinExistence type="predicted"/>